<dbReference type="SUPFAM" id="SSF46785">
    <property type="entry name" value="Winged helix' DNA-binding domain"/>
    <property type="match status" value="1"/>
</dbReference>
<dbReference type="SMART" id="SM00345">
    <property type="entry name" value="HTH_GNTR"/>
    <property type="match status" value="1"/>
</dbReference>
<dbReference type="CDD" id="cd07377">
    <property type="entry name" value="WHTH_GntR"/>
    <property type="match status" value="1"/>
</dbReference>
<dbReference type="InterPro" id="IPR000524">
    <property type="entry name" value="Tscrpt_reg_HTH_GntR"/>
</dbReference>
<evidence type="ECO:0000313" key="5">
    <source>
        <dbReference type="EMBL" id="GAA1862454.1"/>
    </source>
</evidence>
<organism evidence="5 6">
    <name type="scientific">Pseudonocardia ailaonensis</name>
    <dbReference type="NCBI Taxonomy" id="367279"/>
    <lineage>
        <taxon>Bacteria</taxon>
        <taxon>Bacillati</taxon>
        <taxon>Actinomycetota</taxon>
        <taxon>Actinomycetes</taxon>
        <taxon>Pseudonocardiales</taxon>
        <taxon>Pseudonocardiaceae</taxon>
        <taxon>Pseudonocardia</taxon>
    </lineage>
</organism>
<proteinExistence type="predicted"/>
<evidence type="ECO:0000256" key="3">
    <source>
        <dbReference type="ARBA" id="ARBA00023163"/>
    </source>
</evidence>
<accession>A0ABN2NDC9</accession>
<protein>
    <submittedName>
        <fullName evidence="5">GntR family transcriptional regulator</fullName>
    </submittedName>
</protein>
<evidence type="ECO:0000256" key="1">
    <source>
        <dbReference type="ARBA" id="ARBA00023015"/>
    </source>
</evidence>
<dbReference type="SMART" id="SM00895">
    <property type="entry name" value="FCD"/>
    <property type="match status" value="1"/>
</dbReference>
<sequence length="224" mass="25112">MAKHGSNAQAAYELIKKRILEDELPPGAKLREGELVDVLGISRTPIREALRRLHVEGFVSFSPNVGTEVARYSDDDVDEIFALRVDLDGKVARLAALRASEPQREQLNAALDAMVRIPFVPENRERLTALNLEFHLLVGELSGSPRLARMRAGLIELPFVRQTVRTYTDPAWERSLQHHAELVDAVCQHDGDWAQAIATSHVLSVHAWLRRSRAGQVPDTDHRP</sequence>
<dbReference type="SUPFAM" id="SSF48008">
    <property type="entry name" value="GntR ligand-binding domain-like"/>
    <property type="match status" value="1"/>
</dbReference>
<comment type="caution">
    <text evidence="5">The sequence shown here is derived from an EMBL/GenBank/DDBJ whole genome shotgun (WGS) entry which is preliminary data.</text>
</comment>
<dbReference type="EMBL" id="BAAAQK010000018">
    <property type="protein sequence ID" value="GAA1862454.1"/>
    <property type="molecule type" value="Genomic_DNA"/>
</dbReference>
<reference evidence="5 6" key="1">
    <citation type="journal article" date="2019" name="Int. J. Syst. Evol. Microbiol.">
        <title>The Global Catalogue of Microorganisms (GCM) 10K type strain sequencing project: providing services to taxonomists for standard genome sequencing and annotation.</title>
        <authorList>
            <consortium name="The Broad Institute Genomics Platform"/>
            <consortium name="The Broad Institute Genome Sequencing Center for Infectious Disease"/>
            <person name="Wu L."/>
            <person name="Ma J."/>
        </authorList>
    </citation>
    <scope>NUCLEOTIDE SEQUENCE [LARGE SCALE GENOMIC DNA]</scope>
    <source>
        <strain evidence="5 6">JCM 16009</strain>
    </source>
</reference>
<keyword evidence="2" id="KW-0238">DNA-binding</keyword>
<name>A0ABN2NDC9_9PSEU</name>
<dbReference type="PANTHER" id="PTHR43537">
    <property type="entry name" value="TRANSCRIPTIONAL REGULATOR, GNTR FAMILY"/>
    <property type="match status" value="1"/>
</dbReference>
<dbReference type="Pfam" id="PF00392">
    <property type="entry name" value="GntR"/>
    <property type="match status" value="1"/>
</dbReference>
<dbReference type="InterPro" id="IPR036388">
    <property type="entry name" value="WH-like_DNA-bd_sf"/>
</dbReference>
<evidence type="ECO:0000259" key="4">
    <source>
        <dbReference type="PROSITE" id="PS50949"/>
    </source>
</evidence>
<keyword evidence="6" id="KW-1185">Reference proteome</keyword>
<gene>
    <name evidence="5" type="ORF">GCM10009836_48440</name>
</gene>
<dbReference type="Pfam" id="PF07729">
    <property type="entry name" value="FCD"/>
    <property type="match status" value="1"/>
</dbReference>
<evidence type="ECO:0000313" key="6">
    <source>
        <dbReference type="Proteomes" id="UP001500449"/>
    </source>
</evidence>
<dbReference type="Gene3D" id="1.20.120.530">
    <property type="entry name" value="GntR ligand-binding domain-like"/>
    <property type="match status" value="1"/>
</dbReference>
<dbReference type="Gene3D" id="1.10.10.10">
    <property type="entry name" value="Winged helix-like DNA-binding domain superfamily/Winged helix DNA-binding domain"/>
    <property type="match status" value="1"/>
</dbReference>
<dbReference type="PROSITE" id="PS50949">
    <property type="entry name" value="HTH_GNTR"/>
    <property type="match status" value="1"/>
</dbReference>
<keyword evidence="3" id="KW-0804">Transcription</keyword>
<dbReference type="Proteomes" id="UP001500449">
    <property type="component" value="Unassembled WGS sequence"/>
</dbReference>
<dbReference type="PANTHER" id="PTHR43537:SF52">
    <property type="entry name" value="FATTY ACID METABOLISM REGULATOR PROTEIN"/>
    <property type="match status" value="1"/>
</dbReference>
<dbReference type="InterPro" id="IPR008920">
    <property type="entry name" value="TF_FadR/GntR_C"/>
</dbReference>
<feature type="domain" description="HTH gntR-type" evidence="4">
    <location>
        <begin position="5"/>
        <end position="72"/>
    </location>
</feature>
<evidence type="ECO:0000256" key="2">
    <source>
        <dbReference type="ARBA" id="ARBA00023125"/>
    </source>
</evidence>
<dbReference type="InterPro" id="IPR036390">
    <property type="entry name" value="WH_DNA-bd_sf"/>
</dbReference>
<dbReference type="InterPro" id="IPR011711">
    <property type="entry name" value="GntR_C"/>
</dbReference>
<keyword evidence="1" id="KW-0805">Transcription regulation</keyword>
<dbReference type="RefSeq" id="WP_344421311.1">
    <property type="nucleotide sequence ID" value="NZ_BAAAQK010000018.1"/>
</dbReference>